<dbReference type="InterPro" id="IPR050553">
    <property type="entry name" value="Thioredoxin_ResA/DsbE_sf"/>
</dbReference>
<dbReference type="InterPro" id="IPR019207">
    <property type="entry name" value="DUF2092"/>
</dbReference>
<organism evidence="3 4">
    <name type="scientific">Rubripirellula tenax</name>
    <dbReference type="NCBI Taxonomy" id="2528015"/>
    <lineage>
        <taxon>Bacteria</taxon>
        <taxon>Pseudomonadati</taxon>
        <taxon>Planctomycetota</taxon>
        <taxon>Planctomycetia</taxon>
        <taxon>Pirellulales</taxon>
        <taxon>Pirellulaceae</taxon>
        <taxon>Rubripirellula</taxon>
    </lineage>
</organism>
<dbReference type="Gene3D" id="3.40.30.10">
    <property type="entry name" value="Glutaredoxin"/>
    <property type="match status" value="1"/>
</dbReference>
<dbReference type="SUPFAM" id="SSF52833">
    <property type="entry name" value="Thioredoxin-like"/>
    <property type="match status" value="1"/>
</dbReference>
<evidence type="ECO:0000313" key="4">
    <source>
        <dbReference type="Proteomes" id="UP000318288"/>
    </source>
</evidence>
<reference evidence="3 4" key="1">
    <citation type="submission" date="2019-02" db="EMBL/GenBank/DDBJ databases">
        <title>Deep-cultivation of Planctomycetes and their phenomic and genomic characterization uncovers novel biology.</title>
        <authorList>
            <person name="Wiegand S."/>
            <person name="Jogler M."/>
            <person name="Boedeker C."/>
            <person name="Pinto D."/>
            <person name="Vollmers J."/>
            <person name="Rivas-Marin E."/>
            <person name="Kohn T."/>
            <person name="Peeters S.H."/>
            <person name="Heuer A."/>
            <person name="Rast P."/>
            <person name="Oberbeckmann S."/>
            <person name="Bunk B."/>
            <person name="Jeske O."/>
            <person name="Meyerdierks A."/>
            <person name="Storesund J.E."/>
            <person name="Kallscheuer N."/>
            <person name="Luecker S."/>
            <person name="Lage O.M."/>
            <person name="Pohl T."/>
            <person name="Merkel B.J."/>
            <person name="Hornburger P."/>
            <person name="Mueller R.-W."/>
            <person name="Bruemmer F."/>
            <person name="Labrenz M."/>
            <person name="Spormann A.M."/>
            <person name="Op Den Camp H."/>
            <person name="Overmann J."/>
            <person name="Amann R."/>
            <person name="Jetten M.S.M."/>
            <person name="Mascher T."/>
            <person name="Medema M.H."/>
            <person name="Devos D.P."/>
            <person name="Kaster A.-K."/>
            <person name="Ovreas L."/>
            <person name="Rohde M."/>
            <person name="Galperin M.Y."/>
            <person name="Jogler C."/>
        </authorList>
    </citation>
    <scope>NUCLEOTIDE SEQUENCE [LARGE SCALE GENOMIC DNA]</scope>
    <source>
        <strain evidence="3 4">Poly51</strain>
    </source>
</reference>
<accession>A0A5C6EIR6</accession>
<dbReference type="InterPro" id="IPR013766">
    <property type="entry name" value="Thioredoxin_domain"/>
</dbReference>
<dbReference type="PANTHER" id="PTHR42852">
    <property type="entry name" value="THIOL:DISULFIDE INTERCHANGE PROTEIN DSBE"/>
    <property type="match status" value="1"/>
</dbReference>
<gene>
    <name evidence="3" type="primary">resA_7</name>
    <name evidence="3" type="ORF">Poly51_53460</name>
</gene>
<dbReference type="AlphaFoldDB" id="A0A5C6EIR6"/>
<comment type="caution">
    <text evidence="3">The sequence shown here is derived from an EMBL/GenBank/DDBJ whole genome shotgun (WGS) entry which is preliminary data.</text>
</comment>
<dbReference type="PROSITE" id="PS51352">
    <property type="entry name" value="THIOREDOXIN_2"/>
    <property type="match status" value="1"/>
</dbReference>
<dbReference type="Pfam" id="PF08534">
    <property type="entry name" value="Redoxin"/>
    <property type="match status" value="1"/>
</dbReference>
<protein>
    <submittedName>
        <fullName evidence="3">Thiol-disulfide oxidoreductase ResA</fullName>
    </submittedName>
</protein>
<proteinExistence type="predicted"/>
<dbReference type="Pfam" id="PF09865">
    <property type="entry name" value="DUF2092"/>
    <property type="match status" value="1"/>
</dbReference>
<dbReference type="CDD" id="cd02966">
    <property type="entry name" value="TlpA_like_family"/>
    <property type="match status" value="1"/>
</dbReference>
<feature type="compositionally biased region" description="Basic and acidic residues" evidence="1">
    <location>
        <begin position="43"/>
        <end position="57"/>
    </location>
</feature>
<dbReference type="Proteomes" id="UP000318288">
    <property type="component" value="Unassembled WGS sequence"/>
</dbReference>
<feature type="region of interest" description="Disordered" evidence="1">
    <location>
        <begin position="43"/>
        <end position="65"/>
    </location>
</feature>
<evidence type="ECO:0000259" key="2">
    <source>
        <dbReference type="PROSITE" id="PS51352"/>
    </source>
</evidence>
<dbReference type="InterPro" id="IPR013740">
    <property type="entry name" value="Redoxin"/>
</dbReference>
<dbReference type="EMBL" id="SJPW01000007">
    <property type="protein sequence ID" value="TWU47546.1"/>
    <property type="molecule type" value="Genomic_DNA"/>
</dbReference>
<dbReference type="InterPro" id="IPR036249">
    <property type="entry name" value="Thioredoxin-like_sf"/>
</dbReference>
<keyword evidence="4" id="KW-1185">Reference proteome</keyword>
<sequence length="477" mass="52123">MFFRRPIVIVGLFYLATSSPLPMSMYLVRPFAMSCASAQDAKAPEAKKTSTPPKEDAAGDNSNGSAEVELAKDLQAILQPLFESIQNAKVSRATVEMLSDSVLSGQVVQSETSTFQIASGEPDKYTVYLKQPLQRTRLYCDGKDMVAAMAPDAFFRLPEVVSIQDAVTSLPVPMGPYPEPLLALTLAGADPTITMVAGMKSIDLVDRDPFREKVPAVHVRGEQSDGVKWDLWATDEAPPRPLRLLIDMTPMLIASDQVHVPEGFSFQVRYDFLTWRMSGDVDDSLFTFIPADDATEYASLDDYFESIAGVVGEHPLLGKTPPSFTSQTSDGKRFDSKSLAGRVVVLDFWATWCTPCLAAMPVIKKVTDEFADKGVLFIAINTGEELETVQEFLDERKLKLNVLLDPEGKIADGYVVDAIPQTILVGKDGVVESIHVGFDSEEDLERQLTQELEVLSMGGKIASATTPEGEPSTPPQQ</sequence>
<dbReference type="RefSeq" id="WP_186775805.1">
    <property type="nucleotide sequence ID" value="NZ_SJPW01000007.1"/>
</dbReference>
<dbReference type="GO" id="GO:0016491">
    <property type="term" value="F:oxidoreductase activity"/>
    <property type="evidence" value="ECO:0007669"/>
    <property type="project" value="InterPro"/>
</dbReference>
<evidence type="ECO:0000313" key="3">
    <source>
        <dbReference type="EMBL" id="TWU47546.1"/>
    </source>
</evidence>
<evidence type="ECO:0000256" key="1">
    <source>
        <dbReference type="SAM" id="MobiDB-lite"/>
    </source>
</evidence>
<name>A0A5C6EIR6_9BACT</name>
<dbReference type="PANTHER" id="PTHR42852:SF17">
    <property type="entry name" value="THIOREDOXIN-LIKE PROTEIN HI_1115"/>
    <property type="match status" value="1"/>
</dbReference>
<feature type="domain" description="Thioredoxin" evidence="2">
    <location>
        <begin position="315"/>
        <end position="453"/>
    </location>
</feature>